<sequence length="71" mass="8260">MNALMKDPMFEFKPGGFPQMLLYEDIARSRRLEAEQAARAHRLVRQLSSARRWRRISTWAAKRADRATAGL</sequence>
<reference evidence="1 2" key="1">
    <citation type="submission" date="2022-06" db="EMBL/GenBank/DDBJ databases">
        <title>Genomic Encyclopedia of Archaeal and Bacterial Type Strains, Phase II (KMG-II): from individual species to whole genera.</title>
        <authorList>
            <person name="Goeker M."/>
        </authorList>
    </citation>
    <scope>NUCLEOTIDE SEQUENCE [LARGE SCALE GENOMIC DNA]</scope>
    <source>
        <strain evidence="1 2">DSM 44255</strain>
    </source>
</reference>
<gene>
    <name evidence="1" type="ORF">LV75_001935</name>
</gene>
<comment type="caution">
    <text evidence="1">The sequence shown here is derived from an EMBL/GenBank/DDBJ whole genome shotgun (WGS) entry which is preliminary data.</text>
</comment>
<dbReference type="RefSeq" id="WP_253886454.1">
    <property type="nucleotide sequence ID" value="NZ_BAAAVB010000012.1"/>
</dbReference>
<evidence type="ECO:0008006" key="3">
    <source>
        <dbReference type="Google" id="ProtNLM"/>
    </source>
</evidence>
<name>A0ABT1IAR7_9PSEU</name>
<dbReference type="Proteomes" id="UP001205185">
    <property type="component" value="Unassembled WGS sequence"/>
</dbReference>
<evidence type="ECO:0000313" key="2">
    <source>
        <dbReference type="Proteomes" id="UP001205185"/>
    </source>
</evidence>
<keyword evidence="2" id="KW-1185">Reference proteome</keyword>
<evidence type="ECO:0000313" key="1">
    <source>
        <dbReference type="EMBL" id="MCP2269446.1"/>
    </source>
</evidence>
<organism evidence="1 2">
    <name type="scientific">Actinokineospora diospyrosa</name>
    <dbReference type="NCBI Taxonomy" id="103728"/>
    <lineage>
        <taxon>Bacteria</taxon>
        <taxon>Bacillati</taxon>
        <taxon>Actinomycetota</taxon>
        <taxon>Actinomycetes</taxon>
        <taxon>Pseudonocardiales</taxon>
        <taxon>Pseudonocardiaceae</taxon>
        <taxon>Actinokineospora</taxon>
    </lineage>
</organism>
<protein>
    <recommendedName>
        <fullName evidence="3">DUF5753 domain-containing protein</fullName>
    </recommendedName>
</protein>
<proteinExistence type="predicted"/>
<accession>A0ABT1IAR7</accession>
<dbReference type="EMBL" id="JAMTCO010000005">
    <property type="protein sequence ID" value="MCP2269446.1"/>
    <property type="molecule type" value="Genomic_DNA"/>
</dbReference>